<dbReference type="AlphaFoldDB" id="A0AAN8J2G3"/>
<comment type="caution">
    <text evidence="2">The sequence shown here is derived from an EMBL/GenBank/DDBJ whole genome shotgun (WGS) entry which is preliminary data.</text>
</comment>
<keyword evidence="1" id="KW-0732">Signal</keyword>
<accession>A0AAN8J2G3</accession>
<evidence type="ECO:0000313" key="2">
    <source>
        <dbReference type="EMBL" id="KAK5980044.1"/>
    </source>
</evidence>
<keyword evidence="3" id="KW-1185">Reference proteome</keyword>
<name>A0AAN8J2G3_TRICO</name>
<evidence type="ECO:0000256" key="1">
    <source>
        <dbReference type="SAM" id="SignalP"/>
    </source>
</evidence>
<reference evidence="2 3" key="1">
    <citation type="submission" date="2019-10" db="EMBL/GenBank/DDBJ databases">
        <title>Assembly and Annotation for the nematode Trichostrongylus colubriformis.</title>
        <authorList>
            <person name="Martin J."/>
        </authorList>
    </citation>
    <scope>NUCLEOTIDE SEQUENCE [LARGE SCALE GENOMIC DNA]</scope>
    <source>
        <strain evidence="2">G859</strain>
        <tissue evidence="2">Whole worm</tissue>
    </source>
</reference>
<sequence>MNSSQHILLISLILLVEAEIPSWPPGRMRIAKRFTVSNPFANAQWHLAGDLDEPQPIHPELRHFGVLGHTQSLLTEGPLGTFRFGKRGGRSSRETLSTVDQYI</sequence>
<dbReference type="EMBL" id="WIXE01007861">
    <property type="protein sequence ID" value="KAK5980044.1"/>
    <property type="molecule type" value="Genomic_DNA"/>
</dbReference>
<organism evidence="2 3">
    <name type="scientific">Trichostrongylus colubriformis</name>
    <name type="common">Black scour worm</name>
    <dbReference type="NCBI Taxonomy" id="6319"/>
    <lineage>
        <taxon>Eukaryota</taxon>
        <taxon>Metazoa</taxon>
        <taxon>Ecdysozoa</taxon>
        <taxon>Nematoda</taxon>
        <taxon>Chromadorea</taxon>
        <taxon>Rhabditida</taxon>
        <taxon>Rhabditina</taxon>
        <taxon>Rhabditomorpha</taxon>
        <taxon>Strongyloidea</taxon>
        <taxon>Trichostrongylidae</taxon>
        <taxon>Trichostrongylus</taxon>
    </lineage>
</organism>
<evidence type="ECO:0000313" key="3">
    <source>
        <dbReference type="Proteomes" id="UP001331761"/>
    </source>
</evidence>
<proteinExistence type="predicted"/>
<protein>
    <submittedName>
        <fullName evidence="2">Uncharacterized protein</fullName>
    </submittedName>
</protein>
<dbReference type="Proteomes" id="UP001331761">
    <property type="component" value="Unassembled WGS sequence"/>
</dbReference>
<feature type="chain" id="PRO_5042999610" evidence="1">
    <location>
        <begin position="19"/>
        <end position="103"/>
    </location>
</feature>
<feature type="signal peptide" evidence="1">
    <location>
        <begin position="1"/>
        <end position="18"/>
    </location>
</feature>
<gene>
    <name evidence="2" type="ORF">GCK32_000145</name>
</gene>